<dbReference type="GO" id="GO:0016787">
    <property type="term" value="F:hydrolase activity"/>
    <property type="evidence" value="ECO:0007669"/>
    <property type="project" value="InterPro"/>
</dbReference>
<dbReference type="Pfam" id="PF04909">
    <property type="entry name" value="Amidohydro_2"/>
    <property type="match status" value="1"/>
</dbReference>
<evidence type="ECO:0000256" key="2">
    <source>
        <dbReference type="ARBA" id="ARBA00023239"/>
    </source>
</evidence>
<dbReference type="PANTHER" id="PTHR21240">
    <property type="entry name" value="2-AMINO-3-CARBOXYLMUCONATE-6-SEMIALDEHYDE DECARBOXYLASE"/>
    <property type="match status" value="1"/>
</dbReference>
<evidence type="ECO:0000256" key="3">
    <source>
        <dbReference type="RuleBase" id="RU366045"/>
    </source>
</evidence>
<dbReference type="OrthoDB" id="432010at2759"/>
<dbReference type="PANTHER" id="PTHR21240:SF30">
    <property type="entry name" value="AMIDOHYDROLASE-RELATED DOMAIN-CONTAINING PROTEIN-RELATED"/>
    <property type="match status" value="1"/>
</dbReference>
<keyword evidence="1 3" id="KW-0210">Decarboxylase</keyword>
<dbReference type="InterPro" id="IPR006680">
    <property type="entry name" value="Amidohydro-rel"/>
</dbReference>
<dbReference type="AlphaFoldDB" id="A0A1C1D012"/>
<proteinExistence type="inferred from homology"/>
<organism evidence="5 6">
    <name type="scientific">Cladophialophora carrionii</name>
    <dbReference type="NCBI Taxonomy" id="86049"/>
    <lineage>
        <taxon>Eukaryota</taxon>
        <taxon>Fungi</taxon>
        <taxon>Dikarya</taxon>
        <taxon>Ascomycota</taxon>
        <taxon>Pezizomycotina</taxon>
        <taxon>Eurotiomycetes</taxon>
        <taxon>Chaetothyriomycetidae</taxon>
        <taxon>Chaetothyriales</taxon>
        <taxon>Herpotrichiellaceae</taxon>
        <taxon>Cladophialophora</taxon>
    </lineage>
</organism>
<name>A0A1C1D012_9EURO</name>
<comment type="similarity">
    <text evidence="3">Belongs to the metallo-dependent hydrolases superfamily.</text>
</comment>
<dbReference type="Proteomes" id="UP000094526">
    <property type="component" value="Unassembled WGS sequence"/>
</dbReference>
<dbReference type="eggNOG" id="KOG4245">
    <property type="taxonomic scope" value="Eukaryota"/>
</dbReference>
<dbReference type="GO" id="GO:0019748">
    <property type="term" value="P:secondary metabolic process"/>
    <property type="evidence" value="ECO:0007669"/>
    <property type="project" value="TreeGrafter"/>
</dbReference>
<keyword evidence="2 3" id="KW-0456">Lyase</keyword>
<dbReference type="Gene3D" id="3.20.20.140">
    <property type="entry name" value="Metal-dependent hydrolases"/>
    <property type="match status" value="1"/>
</dbReference>
<evidence type="ECO:0000256" key="1">
    <source>
        <dbReference type="ARBA" id="ARBA00022793"/>
    </source>
</evidence>
<reference evidence="6" key="1">
    <citation type="submission" date="2015-07" db="EMBL/GenBank/DDBJ databases">
        <authorList>
            <person name="Teixeira M.M."/>
            <person name="Souza R.C."/>
            <person name="Almeida L.G."/>
            <person name="Vicente V.A."/>
            <person name="de Hoog S."/>
            <person name="Bocca A.L."/>
            <person name="de Almeida S.R."/>
            <person name="Vasconcelos A.T."/>
            <person name="Felipe M.S."/>
        </authorList>
    </citation>
    <scope>NUCLEOTIDE SEQUENCE [LARGE SCALE GENOMIC DNA]</scope>
    <source>
        <strain evidence="6">KSF</strain>
    </source>
</reference>
<dbReference type="STRING" id="86049.A0A1C1D012"/>
<protein>
    <submittedName>
        <fullName evidence="5">2,3-dihydroxybenzoate decarboxylase</fullName>
    </submittedName>
</protein>
<dbReference type="GO" id="GO:0016831">
    <property type="term" value="F:carboxy-lyase activity"/>
    <property type="evidence" value="ECO:0007669"/>
    <property type="project" value="UniProtKB-KW"/>
</dbReference>
<evidence type="ECO:0000313" key="5">
    <source>
        <dbReference type="EMBL" id="OCT54149.1"/>
    </source>
</evidence>
<evidence type="ECO:0000259" key="4">
    <source>
        <dbReference type="Pfam" id="PF04909"/>
    </source>
</evidence>
<dbReference type="VEuPathDB" id="FungiDB:G647_02545"/>
<sequence>MAFPYPIIALEEHFWAHAATEFYTSKSKQDPYNTTALLRRCRDELLDLGESRLKLMRESGVAVQVLSHAASFLALDAQTCQKVNDEAARAAASHPKHFASFATIPMQDQKAACDELRRCVTELKFVGALIDNTCEGRFYDDPFFWPFFETAQELDVPVYLHPSYNEQTKPLLYDGNYPDAIAQTLSMHAWGWHVENGGHILRLFASGFFDKFPRLKLILGHMGEMLPYQLDRIIRITEHQWPMAGVKPERGLKRVWEENIWITTSGMFALAPMATLLKQCKPDRIMMSIDYPFARHEWGLQFLKDLQQSGMVDESTLEDIAYRNAERLLKIKA</sequence>
<keyword evidence="6" id="KW-1185">Reference proteome</keyword>
<dbReference type="SUPFAM" id="SSF51556">
    <property type="entry name" value="Metallo-dependent hydrolases"/>
    <property type="match status" value="1"/>
</dbReference>
<accession>A0A1C1D012</accession>
<dbReference type="InterPro" id="IPR032465">
    <property type="entry name" value="ACMSD"/>
</dbReference>
<dbReference type="VEuPathDB" id="FungiDB:CLCR_00189"/>
<comment type="caution">
    <text evidence="5">The sequence shown here is derived from an EMBL/GenBank/DDBJ whole genome shotgun (WGS) entry which is preliminary data.</text>
</comment>
<dbReference type="InterPro" id="IPR032466">
    <property type="entry name" value="Metal_Hydrolase"/>
</dbReference>
<dbReference type="EMBL" id="LGRB01000006">
    <property type="protein sequence ID" value="OCT54149.1"/>
    <property type="molecule type" value="Genomic_DNA"/>
</dbReference>
<feature type="domain" description="Amidohydrolase-related" evidence="4">
    <location>
        <begin position="70"/>
        <end position="330"/>
    </location>
</feature>
<dbReference type="GO" id="GO:0005829">
    <property type="term" value="C:cytosol"/>
    <property type="evidence" value="ECO:0007669"/>
    <property type="project" value="TreeGrafter"/>
</dbReference>
<gene>
    <name evidence="5" type="ORF">CLCR_00189</name>
</gene>
<evidence type="ECO:0000313" key="6">
    <source>
        <dbReference type="Proteomes" id="UP000094526"/>
    </source>
</evidence>